<dbReference type="GO" id="GO:0003677">
    <property type="term" value="F:DNA binding"/>
    <property type="evidence" value="ECO:0007669"/>
    <property type="project" value="InterPro"/>
</dbReference>
<feature type="domain" description="Type ISP restriction-modification enzyme LLaBIII C-terminal specificity" evidence="7">
    <location>
        <begin position="715"/>
        <end position="1062"/>
    </location>
</feature>
<keyword evidence="9" id="KW-1185">Reference proteome</keyword>
<evidence type="ECO:0000256" key="4">
    <source>
        <dbReference type="ARBA" id="ARBA00047942"/>
    </source>
</evidence>
<dbReference type="Proteomes" id="UP000002219">
    <property type="component" value="Chromosome 1"/>
</dbReference>
<evidence type="ECO:0000256" key="5">
    <source>
        <dbReference type="SAM" id="MobiDB-lite"/>
    </source>
</evidence>
<dbReference type="InterPro" id="IPR029063">
    <property type="entry name" value="SAM-dependent_MTases_sf"/>
</dbReference>
<feature type="region of interest" description="Disordered" evidence="5">
    <location>
        <begin position="520"/>
        <end position="545"/>
    </location>
</feature>
<dbReference type="PANTHER" id="PTHR33841:SF1">
    <property type="entry name" value="DNA METHYLTRANSFERASE A"/>
    <property type="match status" value="1"/>
</dbReference>
<evidence type="ECO:0000256" key="1">
    <source>
        <dbReference type="ARBA" id="ARBA00011900"/>
    </source>
</evidence>
<reference evidence="8 9" key="1">
    <citation type="journal article" date="2010" name="Stand. Genomic Sci.">
        <title>Complete genome sequence of Nocardiopsis dassonvillei type strain (IMRU 509).</title>
        <authorList>
            <person name="Sun H."/>
            <person name="Lapidus A."/>
            <person name="Nolan M."/>
            <person name="Lucas S."/>
            <person name="Del Rio T.G."/>
            <person name="Tice H."/>
            <person name="Cheng J.F."/>
            <person name="Tapia R."/>
            <person name="Han C."/>
            <person name="Goodwin L."/>
            <person name="Pitluck S."/>
            <person name="Pagani I."/>
            <person name="Ivanova N."/>
            <person name="Mavromatis K."/>
            <person name="Mikhailova N."/>
            <person name="Pati A."/>
            <person name="Chen A."/>
            <person name="Palaniappan K."/>
            <person name="Land M."/>
            <person name="Hauser L."/>
            <person name="Chang Y.J."/>
            <person name="Jeffries C.D."/>
            <person name="Djao O.D."/>
            <person name="Rohde M."/>
            <person name="Sikorski J."/>
            <person name="Goker M."/>
            <person name="Woyke T."/>
            <person name="Bristow J."/>
            <person name="Eisen J.A."/>
            <person name="Markowitz V."/>
            <person name="Hugenholtz P."/>
            <person name="Kyrpides N.C."/>
            <person name="Klenk H.P."/>
        </authorList>
    </citation>
    <scope>NUCLEOTIDE SEQUENCE [LARGE SCALE GENOMIC DNA]</scope>
    <source>
        <strain evidence="9">ATCC 23218 / DSM 43111 / CIP 107115 / JCM 7437 / KCTC 9190 / NBRC 14626 / NCTC 10488 / NRRL B-5397 / IMRU 509</strain>
    </source>
</reference>
<accession>D7AYX3</accession>
<evidence type="ECO:0000313" key="9">
    <source>
        <dbReference type="Proteomes" id="UP000002219"/>
    </source>
</evidence>
<dbReference type="EMBL" id="CP002040">
    <property type="protein sequence ID" value="ADH68135.1"/>
    <property type="molecule type" value="Genomic_DNA"/>
</dbReference>
<sequence length="1121" mass="126162">MTALPHVSEPSRDSGRGHLRGHGVTNRLVQVFVNDVVRVLGRGGEDEEQLRGPLKVLIESMGASLGLPNSVYGEVSLPDLQARPDFGVDLTGIDQGPHGRVGYIELKRPGKPIPPERLTDRRDREQWQKFQSLPNVLYTNGTEWSLFRHGNPVLRTVRTPDLTSGRKRFPQVDPVFTDLIREFLLWQPEAEPGLDRLITRVADLCAQLREEISEILTDERVHGRGTPFIRLAHEWRDLLFPHLKPDREFADVYAQTVTFSLILAREDGVDFGGRDLDGIGELLGKRHAFLGQAFSLLTESRDVRTITVLPTLVRVLEAVDWLRLTRGRPRAHADLYETFLTRYDPALRKSSGSYYTPAPVADFLTEFTDSVLRKRMDLPLGFADRSVTTVDPAMGSGTFLSSAMDRARRNLEEEFGPVHTRTCLKDLYRDRLAGFERSTAAFAVSELRLHQQLSEQYGAEVPEEHRRFLCNTLDDPNHHYQSFGRRYDDLVHFRDQANQVKNSTPVMVVIGNPPYIESAKQRDPAPWLERRRSPAGDPVTSRPSMDEFRELGQGGLDYKLSAVSLYFWRWATWKAFDAHPEQPSGVVAFVSTSAYLTGDAFAGMRRYLRSTADEGWIVDLSPEGHRPPANTRVFGGVQQPVCIGIFARYGHPRPDVPARIWHASVEGPQAEKFAALKCDGGLRLDGGNWKECPEGWTDPFHPQHGRWGLLPAVGDLMPWRSPGVTTNRTWVITPDRATFNRRWERLASARPEDQDRLFKATRDRSVHRPFPGRHTIAEDRVPPRTALISHRAFGHQHMADDPRYVDFRRPGLWAANGDHQIHVVEQHAEAISSGPGLLFSALVPDVHYFNGRGGRVLPLYRDPSGSSPNLAPGLLAHLTERLGRGVGPEDVVAYLAAVAAHPGYTAAFREDLRTPGARIPLTADPKLWDGAVELGREVVWLHTYGVRMRDPGAGRPAHMPRLPRQRRPQVLREIPDRSGHLPDRVWHDGGQGSGGPRLHVGEGVIGPVETAAWEYEVGGMHVIRKWFSARERDPRHVRRGSPLDDIRPDRWTPEFTEQLLHLITVLTRLVDLEPRQLDLFERIRTGPLVTTQELEGARILPVAPGVRKGPRSSGQGELPLT</sequence>
<dbReference type="HOGENOM" id="CLU_009503_1_0_11"/>
<dbReference type="PRINTS" id="PR00507">
    <property type="entry name" value="N12N6MTFRASE"/>
</dbReference>
<name>D7AYX3_NOCDD</name>
<organism evidence="8 9">
    <name type="scientific">Nocardiopsis dassonvillei (strain ATCC 23218 / DSM 43111 / CIP 107115 / JCM 7437 / KCTC 9190 / NBRC 14626 / NCTC 10488 / NRRL B-5397 / IMRU 509)</name>
    <name type="common">Actinomadura dassonvillei</name>
    <dbReference type="NCBI Taxonomy" id="446468"/>
    <lineage>
        <taxon>Bacteria</taxon>
        <taxon>Bacillati</taxon>
        <taxon>Actinomycetota</taxon>
        <taxon>Actinomycetes</taxon>
        <taxon>Streptosporangiales</taxon>
        <taxon>Nocardiopsidaceae</taxon>
        <taxon>Nocardiopsis</taxon>
    </lineage>
</organism>
<dbReference type="GO" id="GO:0032259">
    <property type="term" value="P:methylation"/>
    <property type="evidence" value="ECO:0007669"/>
    <property type="project" value="UniProtKB-KW"/>
</dbReference>
<dbReference type="Pfam" id="PF18135">
    <property type="entry name" value="Type_ISP_C"/>
    <property type="match status" value="1"/>
</dbReference>
<evidence type="ECO:0000259" key="7">
    <source>
        <dbReference type="Pfam" id="PF18135"/>
    </source>
</evidence>
<evidence type="ECO:0000256" key="3">
    <source>
        <dbReference type="ARBA" id="ARBA00022679"/>
    </source>
</evidence>
<keyword evidence="2 8" id="KW-0489">Methyltransferase</keyword>
<dbReference type="PANTHER" id="PTHR33841">
    <property type="entry name" value="DNA METHYLTRANSFERASE YEEA-RELATED"/>
    <property type="match status" value="1"/>
</dbReference>
<keyword evidence="3" id="KW-0808">Transferase</keyword>
<feature type="compositionally biased region" description="Basic and acidic residues" evidence="5">
    <location>
        <begin position="520"/>
        <end position="534"/>
    </location>
</feature>
<dbReference type="EC" id="2.1.1.72" evidence="1"/>
<dbReference type="KEGG" id="nda:Ndas_2721"/>
<dbReference type="InterPro" id="IPR003356">
    <property type="entry name" value="DNA_methylase_A-5"/>
</dbReference>
<dbReference type="GO" id="GO:0008170">
    <property type="term" value="F:N-methyltransferase activity"/>
    <property type="evidence" value="ECO:0007669"/>
    <property type="project" value="InterPro"/>
</dbReference>
<proteinExistence type="predicted"/>
<evidence type="ECO:0000256" key="2">
    <source>
        <dbReference type="ARBA" id="ARBA00022603"/>
    </source>
</evidence>
<dbReference type="AlphaFoldDB" id="D7AYX3"/>
<evidence type="ECO:0000313" key="8">
    <source>
        <dbReference type="EMBL" id="ADH68135.1"/>
    </source>
</evidence>
<comment type="catalytic activity">
    <reaction evidence="4">
        <text>a 2'-deoxyadenosine in DNA + S-adenosyl-L-methionine = an N(6)-methyl-2'-deoxyadenosine in DNA + S-adenosyl-L-homocysteine + H(+)</text>
        <dbReference type="Rhea" id="RHEA:15197"/>
        <dbReference type="Rhea" id="RHEA-COMP:12418"/>
        <dbReference type="Rhea" id="RHEA-COMP:12419"/>
        <dbReference type="ChEBI" id="CHEBI:15378"/>
        <dbReference type="ChEBI" id="CHEBI:57856"/>
        <dbReference type="ChEBI" id="CHEBI:59789"/>
        <dbReference type="ChEBI" id="CHEBI:90615"/>
        <dbReference type="ChEBI" id="CHEBI:90616"/>
        <dbReference type="EC" id="2.1.1.72"/>
    </reaction>
</comment>
<feature type="domain" description="DNA methylase adenine-specific" evidence="6">
    <location>
        <begin position="333"/>
        <end position="518"/>
    </location>
</feature>
<dbReference type="InterPro" id="IPR050953">
    <property type="entry name" value="N4_N6_ade-DNA_methylase"/>
</dbReference>
<feature type="region of interest" description="Disordered" evidence="5">
    <location>
        <begin position="1"/>
        <end position="21"/>
    </location>
</feature>
<dbReference type="REBASE" id="26265">
    <property type="entry name" value="NdaDORF2721P"/>
</dbReference>
<dbReference type="STRING" id="446468.Ndas_2721"/>
<dbReference type="Gene3D" id="3.40.50.150">
    <property type="entry name" value="Vaccinia Virus protein VP39"/>
    <property type="match status" value="1"/>
</dbReference>
<dbReference type="SUPFAM" id="SSF53335">
    <property type="entry name" value="S-adenosyl-L-methionine-dependent methyltransferases"/>
    <property type="match status" value="1"/>
</dbReference>
<dbReference type="GO" id="GO:0009007">
    <property type="term" value="F:site-specific DNA-methyltransferase (adenine-specific) activity"/>
    <property type="evidence" value="ECO:0007669"/>
    <property type="project" value="UniProtKB-EC"/>
</dbReference>
<gene>
    <name evidence="8" type="ordered locus">Ndas_2721</name>
</gene>
<protein>
    <recommendedName>
        <fullName evidence="1">site-specific DNA-methyltransferase (adenine-specific)</fullName>
        <ecNumber evidence="1">2.1.1.72</ecNumber>
    </recommendedName>
</protein>
<dbReference type="eggNOG" id="COG0286">
    <property type="taxonomic scope" value="Bacteria"/>
</dbReference>
<dbReference type="InterPro" id="IPR041635">
    <property type="entry name" value="Type_ISP_LLaBIII_C"/>
</dbReference>
<evidence type="ECO:0000259" key="6">
    <source>
        <dbReference type="Pfam" id="PF02384"/>
    </source>
</evidence>
<dbReference type="Pfam" id="PF02384">
    <property type="entry name" value="N6_Mtase"/>
    <property type="match status" value="1"/>
</dbReference>